<dbReference type="CDD" id="cd01949">
    <property type="entry name" value="GGDEF"/>
    <property type="match status" value="1"/>
</dbReference>
<dbReference type="InterPro" id="IPR029787">
    <property type="entry name" value="Nucleotide_cyclase"/>
</dbReference>
<evidence type="ECO:0000313" key="4">
    <source>
        <dbReference type="EMBL" id="WEJ63501.1"/>
    </source>
</evidence>
<dbReference type="Pfam" id="PF01590">
    <property type="entry name" value="GAF"/>
    <property type="match status" value="1"/>
</dbReference>
<proteinExistence type="predicted"/>
<evidence type="ECO:0000259" key="3">
    <source>
        <dbReference type="PROSITE" id="PS50887"/>
    </source>
</evidence>
<dbReference type="SMART" id="SM00267">
    <property type="entry name" value="GGDEF"/>
    <property type="match status" value="1"/>
</dbReference>
<dbReference type="Proteomes" id="UP001222275">
    <property type="component" value="Chromosome"/>
</dbReference>
<dbReference type="PANTHER" id="PTHR45138">
    <property type="entry name" value="REGULATORY COMPONENTS OF SENSORY TRANSDUCTION SYSTEM"/>
    <property type="match status" value="1"/>
</dbReference>
<organism evidence="4 5">
    <name type="scientific">Thiomicrorhabdus lithotrophica</name>
    <dbReference type="NCBI Taxonomy" id="2949997"/>
    <lineage>
        <taxon>Bacteria</taxon>
        <taxon>Pseudomonadati</taxon>
        <taxon>Pseudomonadota</taxon>
        <taxon>Gammaproteobacteria</taxon>
        <taxon>Thiotrichales</taxon>
        <taxon>Piscirickettsiaceae</taxon>
        <taxon>Thiomicrorhabdus</taxon>
    </lineage>
</organism>
<dbReference type="PANTHER" id="PTHR45138:SF9">
    <property type="entry name" value="DIGUANYLATE CYCLASE DGCM-RELATED"/>
    <property type="match status" value="1"/>
</dbReference>
<name>A0ABY8CBY1_9GAMM</name>
<evidence type="ECO:0000313" key="5">
    <source>
        <dbReference type="Proteomes" id="UP001222275"/>
    </source>
</evidence>
<dbReference type="Gene3D" id="3.30.70.270">
    <property type="match status" value="1"/>
</dbReference>
<dbReference type="Gene3D" id="3.30.450.40">
    <property type="match status" value="1"/>
</dbReference>
<dbReference type="RefSeq" id="WP_275595758.1">
    <property type="nucleotide sequence ID" value="NZ_CP102381.1"/>
</dbReference>
<evidence type="ECO:0000256" key="1">
    <source>
        <dbReference type="ARBA" id="ARBA00012528"/>
    </source>
</evidence>
<dbReference type="InterPro" id="IPR050469">
    <property type="entry name" value="Diguanylate_Cyclase"/>
</dbReference>
<evidence type="ECO:0000256" key="2">
    <source>
        <dbReference type="ARBA" id="ARBA00034247"/>
    </source>
</evidence>
<reference evidence="4 5" key="1">
    <citation type="submission" date="2022-06" db="EMBL/GenBank/DDBJ databases">
        <title>Thiomicrohabdus sp. nov, an obligately chemolithoautotrophic, sulfur-oxidizing bacterium isolated from beach of Guanyin Mountain. Amoy.</title>
        <authorList>
            <person name="Zhu H."/>
        </authorList>
    </citation>
    <scope>NUCLEOTIDE SEQUENCE [LARGE SCALE GENOMIC DNA]</scope>
    <source>
        <strain evidence="4 5">XGS-01</strain>
    </source>
</reference>
<accession>A0ABY8CBY1</accession>
<feature type="domain" description="GGDEF" evidence="3">
    <location>
        <begin position="210"/>
        <end position="346"/>
    </location>
</feature>
<protein>
    <recommendedName>
        <fullName evidence="1">diguanylate cyclase</fullName>
        <ecNumber evidence="1">2.7.7.65</ecNumber>
    </recommendedName>
</protein>
<dbReference type="InterPro" id="IPR043128">
    <property type="entry name" value="Rev_trsase/Diguanyl_cyclase"/>
</dbReference>
<dbReference type="EMBL" id="CP102381">
    <property type="protein sequence ID" value="WEJ63501.1"/>
    <property type="molecule type" value="Genomic_DNA"/>
</dbReference>
<dbReference type="EC" id="2.7.7.65" evidence="1"/>
<dbReference type="SUPFAM" id="SSF55073">
    <property type="entry name" value="Nucleotide cyclase"/>
    <property type="match status" value="1"/>
</dbReference>
<keyword evidence="5" id="KW-1185">Reference proteome</keyword>
<sequence length="348" mass="39792">MHISESEKVIRTLYEITSEHDKGFEFQVTRLLELACERFNLDIGILSKINDNNYEVVLNVTPEDIVLPNGTEFDLERTFCSLAIAADGPVAYEHVKESEINNHPAYLDQKLEAYIGTPVYVDGKVYGTFNFSSPTPLNRKFQPVDIDALQLMGSWLGTEISRNNSEKLLIQANEQLKEISIKDSLTQLYNRRHFETEFTQLFHLAKRHNQSISLILLDIDNFKSINDTYGHSAGDDVLRDIAQILTERTRRSDLIARYGGEEFVIILPDTEKSGAKYLTENIRKAIERHPWTNQTVTSSFGIQTLDKNEMETFEVESIMEASIKSADKALYFAKKNGRNQCAHYQDLP</sequence>
<gene>
    <name evidence="4" type="ORF">NR989_04415</name>
</gene>
<dbReference type="NCBIfam" id="TIGR00254">
    <property type="entry name" value="GGDEF"/>
    <property type="match status" value="1"/>
</dbReference>
<dbReference type="InterPro" id="IPR029016">
    <property type="entry name" value="GAF-like_dom_sf"/>
</dbReference>
<comment type="catalytic activity">
    <reaction evidence="2">
        <text>2 GTP = 3',3'-c-di-GMP + 2 diphosphate</text>
        <dbReference type="Rhea" id="RHEA:24898"/>
        <dbReference type="ChEBI" id="CHEBI:33019"/>
        <dbReference type="ChEBI" id="CHEBI:37565"/>
        <dbReference type="ChEBI" id="CHEBI:58805"/>
        <dbReference type="EC" id="2.7.7.65"/>
    </reaction>
</comment>
<dbReference type="InterPro" id="IPR000160">
    <property type="entry name" value="GGDEF_dom"/>
</dbReference>
<dbReference type="PROSITE" id="PS50887">
    <property type="entry name" value="GGDEF"/>
    <property type="match status" value="1"/>
</dbReference>
<dbReference type="SUPFAM" id="SSF55781">
    <property type="entry name" value="GAF domain-like"/>
    <property type="match status" value="1"/>
</dbReference>
<dbReference type="Pfam" id="PF00990">
    <property type="entry name" value="GGDEF"/>
    <property type="match status" value="1"/>
</dbReference>
<dbReference type="InterPro" id="IPR003018">
    <property type="entry name" value="GAF"/>
</dbReference>